<evidence type="ECO:0000256" key="2">
    <source>
        <dbReference type="ARBA" id="ARBA00022603"/>
    </source>
</evidence>
<evidence type="ECO:0000256" key="8">
    <source>
        <dbReference type="ARBA" id="ARBA00022833"/>
    </source>
</evidence>
<comment type="function">
    <text evidence="12">tRNA methylase which 2'-O-methylates cytidine(4) in tRNA(Pro) and tRNA(Gly)(GCC), and adenosine(4) in tRNA(His).</text>
</comment>
<dbReference type="OMA" id="QESHNIL"/>
<evidence type="ECO:0000313" key="15">
    <source>
        <dbReference type="Proteomes" id="UP000015102"/>
    </source>
</evidence>
<proteinExistence type="inferred from homology"/>
<organism evidence="14 15">
    <name type="scientific">Megaselia scalaris</name>
    <name type="common">Humpbacked fly</name>
    <name type="synonym">Phora scalaris</name>
    <dbReference type="NCBI Taxonomy" id="36166"/>
    <lineage>
        <taxon>Eukaryota</taxon>
        <taxon>Metazoa</taxon>
        <taxon>Ecdysozoa</taxon>
        <taxon>Arthropoda</taxon>
        <taxon>Hexapoda</taxon>
        <taxon>Insecta</taxon>
        <taxon>Pterygota</taxon>
        <taxon>Neoptera</taxon>
        <taxon>Endopterygota</taxon>
        <taxon>Diptera</taxon>
        <taxon>Brachycera</taxon>
        <taxon>Muscomorpha</taxon>
        <taxon>Platypezoidea</taxon>
        <taxon>Phoridae</taxon>
        <taxon>Megaseliini</taxon>
        <taxon>Megaselia</taxon>
    </lineage>
</organism>
<dbReference type="PROSITE" id="PS51800">
    <property type="entry name" value="ZF_CHHC_U11_48K"/>
    <property type="match status" value="1"/>
</dbReference>
<dbReference type="HOGENOM" id="CLU_027610_0_1_1"/>
<keyword evidence="8 12" id="KW-0862">Zinc</keyword>
<dbReference type="InterPro" id="IPR022776">
    <property type="entry name" value="TRM13/UPF0224_CHHC_Znf_dom"/>
</dbReference>
<evidence type="ECO:0000256" key="10">
    <source>
        <dbReference type="ARBA" id="ARBA00048635"/>
    </source>
</evidence>
<evidence type="ECO:0000256" key="3">
    <source>
        <dbReference type="ARBA" id="ARBA00022679"/>
    </source>
</evidence>
<dbReference type="PANTHER" id="PTHR12998">
    <property type="entry name" value="TRNA:M(4)X MODIFICATION ENZYME TRM13 HOMOLOG"/>
    <property type="match status" value="1"/>
</dbReference>
<dbReference type="Proteomes" id="UP000015102">
    <property type="component" value="Unassembled WGS sequence"/>
</dbReference>
<dbReference type="Pfam" id="PF11722">
    <property type="entry name" value="zf-TRM13_CCCH"/>
    <property type="match status" value="1"/>
</dbReference>
<keyword evidence="2 12" id="KW-0489">Methyltransferase</keyword>
<dbReference type="AlphaFoldDB" id="T1H6X0"/>
<reference evidence="14" key="2">
    <citation type="submission" date="2015-06" db="UniProtKB">
        <authorList>
            <consortium name="EnsemblMetazoa"/>
        </authorList>
    </citation>
    <scope>IDENTIFICATION</scope>
</reference>
<feature type="domain" description="CHHC U11-48K-type" evidence="13">
    <location>
        <begin position="36"/>
        <end position="63"/>
    </location>
</feature>
<sequence>HFVIRKKRFCRTVAKGKEYCGEHEPETDNSEEDADRIPCPLDGKHSVYRKNLHKHLKICNAKPKTDLPKYITGNNAGSDCEELLINSVNPKDEKPFKRIEDLYNTNVKDKISLNQESHNILSDELENKEYGKETKKHLIQNAAILKVMENEGFIKDNTSFVEFGAGKAQLSCWLVKLLESFESAQIVLVDRASLRHKKDNKLEDKKRSSIRADICDFLIDELEILNVQKLLLALKHLCGAATDLTLRCITKMFPKLMVFIALCCHHRCEWKSFVGKQFFQDNKVSRKDFVLITKLASYAICGTGMSRERRQKLSENQEVPIKAEDN</sequence>
<keyword evidence="4 12" id="KW-0949">S-adenosyl-L-methionine</keyword>
<dbReference type="Pfam" id="PF05206">
    <property type="entry name" value="TRM13"/>
    <property type="match status" value="1"/>
</dbReference>
<evidence type="ECO:0000256" key="4">
    <source>
        <dbReference type="ARBA" id="ARBA00022691"/>
    </source>
</evidence>
<dbReference type="InterPro" id="IPR021721">
    <property type="entry name" value="Znf_CCCH-type_TRM13"/>
</dbReference>
<keyword evidence="5 12" id="KW-0819">tRNA processing</keyword>
<dbReference type="PANTHER" id="PTHR12998:SF0">
    <property type="entry name" value="TRNA:M(4)X MODIFICATION ENZYME TRM13 HOMOLOG"/>
    <property type="match status" value="1"/>
</dbReference>
<protein>
    <recommendedName>
        <fullName evidence="12">tRNA:m(4)X modification enzyme TRM13</fullName>
        <ecNumber evidence="12">2.1.1.225</ecNumber>
    </recommendedName>
</protein>
<evidence type="ECO:0000256" key="1">
    <source>
        <dbReference type="ARBA" id="ARBA00005265"/>
    </source>
</evidence>
<keyword evidence="3 12" id="KW-0808">Transferase</keyword>
<dbReference type="InterPro" id="IPR007871">
    <property type="entry name" value="Methyltransferase_TRM13"/>
</dbReference>
<keyword evidence="6 12" id="KW-0479">Metal-binding</keyword>
<dbReference type="GO" id="GO:0030488">
    <property type="term" value="P:tRNA methylation"/>
    <property type="evidence" value="ECO:0007669"/>
    <property type="project" value="InterPro"/>
</dbReference>
<name>T1H6X0_MEGSC</name>
<evidence type="ECO:0000313" key="14">
    <source>
        <dbReference type="EnsemblMetazoa" id="MESCA012452-PA"/>
    </source>
</evidence>
<dbReference type="EC" id="2.1.1.225" evidence="12"/>
<dbReference type="InterPro" id="IPR039044">
    <property type="entry name" value="Trm13"/>
</dbReference>
<reference evidence="15" key="1">
    <citation type="submission" date="2013-02" db="EMBL/GenBank/DDBJ databases">
        <authorList>
            <person name="Hughes D."/>
        </authorList>
    </citation>
    <scope>NUCLEOTIDE SEQUENCE</scope>
    <source>
        <strain>Durham</strain>
        <strain evidence="15">NC isolate 2 -- Noor lab</strain>
    </source>
</reference>
<dbReference type="Pfam" id="PF05253">
    <property type="entry name" value="zf-U11-48K"/>
    <property type="match status" value="1"/>
</dbReference>
<dbReference type="GO" id="GO:0106050">
    <property type="term" value="F:tRNA 2'-O-methyltransferase activity"/>
    <property type="evidence" value="ECO:0007669"/>
    <property type="project" value="UniProtKB-UniRule"/>
</dbReference>
<accession>T1H6X0</accession>
<dbReference type="STRING" id="36166.T1H6X0"/>
<keyword evidence="15" id="KW-1185">Reference proteome</keyword>
<evidence type="ECO:0000256" key="11">
    <source>
        <dbReference type="ARBA" id="ARBA00049393"/>
    </source>
</evidence>
<comment type="catalytic activity">
    <reaction evidence="10 12">
        <text>cytidine(4) in tRNA(Gly)(GCC) + S-adenosyl-L-methionine = 2'-O-methylcytidine(4) in tRNA(Gly)(GCC) + S-adenosyl-L-homocysteine + H(+)</text>
        <dbReference type="Rhea" id="RHEA:43192"/>
        <dbReference type="Rhea" id="RHEA-COMP:10399"/>
        <dbReference type="Rhea" id="RHEA-COMP:10400"/>
        <dbReference type="ChEBI" id="CHEBI:15378"/>
        <dbReference type="ChEBI" id="CHEBI:57856"/>
        <dbReference type="ChEBI" id="CHEBI:59789"/>
        <dbReference type="ChEBI" id="CHEBI:74495"/>
        <dbReference type="ChEBI" id="CHEBI:82748"/>
        <dbReference type="EC" id="2.1.1.225"/>
    </reaction>
</comment>
<dbReference type="GO" id="GO:0008270">
    <property type="term" value="F:zinc ion binding"/>
    <property type="evidence" value="ECO:0007669"/>
    <property type="project" value="UniProtKB-KW"/>
</dbReference>
<evidence type="ECO:0000256" key="5">
    <source>
        <dbReference type="ARBA" id="ARBA00022694"/>
    </source>
</evidence>
<dbReference type="EnsemblMetazoa" id="MESCA012452-RA">
    <property type="protein sequence ID" value="MESCA012452-PA"/>
    <property type="gene ID" value="MESCA012452"/>
</dbReference>
<evidence type="ECO:0000256" key="9">
    <source>
        <dbReference type="ARBA" id="ARBA00048165"/>
    </source>
</evidence>
<comment type="catalytic activity">
    <reaction evidence="9 12">
        <text>cytidine(4) in tRNA(Pro) + S-adenosyl-L-methionine = 2'-O-methylcytidine(4) in tRNA(Pro) + S-adenosyl-L-homocysteine + H(+)</text>
        <dbReference type="Rhea" id="RHEA:32767"/>
        <dbReference type="Rhea" id="RHEA-COMP:10397"/>
        <dbReference type="Rhea" id="RHEA-COMP:10398"/>
        <dbReference type="ChEBI" id="CHEBI:15378"/>
        <dbReference type="ChEBI" id="CHEBI:57856"/>
        <dbReference type="ChEBI" id="CHEBI:59789"/>
        <dbReference type="ChEBI" id="CHEBI:74495"/>
        <dbReference type="ChEBI" id="CHEBI:82748"/>
        <dbReference type="EC" id="2.1.1.225"/>
    </reaction>
</comment>
<comment type="catalytic activity">
    <reaction evidence="11 12">
        <text>adenosine(4) in tRNA(His) + S-adenosyl-L-methionine = 2'-O-methyladenosine(4) in tRNA(His) + S-adenosyl-L-homocysteine + H(+)</text>
        <dbReference type="Rhea" id="RHEA:43196"/>
        <dbReference type="Rhea" id="RHEA-COMP:10401"/>
        <dbReference type="Rhea" id="RHEA-COMP:10402"/>
        <dbReference type="ChEBI" id="CHEBI:15378"/>
        <dbReference type="ChEBI" id="CHEBI:57856"/>
        <dbReference type="ChEBI" id="CHEBI:59789"/>
        <dbReference type="ChEBI" id="CHEBI:74411"/>
        <dbReference type="ChEBI" id="CHEBI:74477"/>
        <dbReference type="EC" id="2.1.1.225"/>
    </reaction>
</comment>
<evidence type="ECO:0000256" key="7">
    <source>
        <dbReference type="ARBA" id="ARBA00022771"/>
    </source>
</evidence>
<evidence type="ECO:0000256" key="12">
    <source>
        <dbReference type="RuleBase" id="RU367103"/>
    </source>
</evidence>
<evidence type="ECO:0000256" key="6">
    <source>
        <dbReference type="ARBA" id="ARBA00022723"/>
    </source>
</evidence>
<keyword evidence="7 12" id="KW-0863">Zinc-finger</keyword>
<evidence type="ECO:0000259" key="13">
    <source>
        <dbReference type="PROSITE" id="PS51800"/>
    </source>
</evidence>
<comment type="similarity">
    <text evidence="1 12">Belongs to the methyltransferase TRM13 family.</text>
</comment>